<accession>A0A814EDX6</accession>
<feature type="region of interest" description="Disordered" evidence="1">
    <location>
        <begin position="479"/>
        <end position="582"/>
    </location>
</feature>
<keyword evidence="4" id="KW-1185">Reference proteome</keyword>
<dbReference type="PROSITE" id="PS51444">
    <property type="entry name" value="FH2"/>
    <property type="match status" value="1"/>
</dbReference>
<evidence type="ECO:0000313" key="4">
    <source>
        <dbReference type="Proteomes" id="UP000663870"/>
    </source>
</evidence>
<evidence type="ECO:0000259" key="2">
    <source>
        <dbReference type="PROSITE" id="PS51444"/>
    </source>
</evidence>
<evidence type="ECO:0000313" key="3">
    <source>
        <dbReference type="EMBL" id="CAF0966056.1"/>
    </source>
</evidence>
<dbReference type="AlphaFoldDB" id="A0A814EDX6"/>
<dbReference type="SMART" id="SM00498">
    <property type="entry name" value="FH2"/>
    <property type="match status" value="1"/>
</dbReference>
<reference evidence="3" key="1">
    <citation type="submission" date="2021-02" db="EMBL/GenBank/DDBJ databases">
        <authorList>
            <person name="Nowell W R."/>
        </authorList>
    </citation>
    <scope>NUCLEOTIDE SEQUENCE</scope>
</reference>
<dbReference type="Gene3D" id="1.20.58.2220">
    <property type="entry name" value="Formin, FH2 domain"/>
    <property type="match status" value="1"/>
</dbReference>
<dbReference type="PANTHER" id="PTHR45691:SF6">
    <property type="entry name" value="PROTEIN DIAPHANOUS"/>
    <property type="match status" value="1"/>
</dbReference>
<evidence type="ECO:0000256" key="1">
    <source>
        <dbReference type="SAM" id="MobiDB-lite"/>
    </source>
</evidence>
<protein>
    <recommendedName>
        <fullName evidence="2">FH2 domain-containing protein</fullName>
    </recommendedName>
</protein>
<feature type="compositionally biased region" description="Low complexity" evidence="1">
    <location>
        <begin position="425"/>
        <end position="437"/>
    </location>
</feature>
<dbReference type="GO" id="GO:0030041">
    <property type="term" value="P:actin filament polymerization"/>
    <property type="evidence" value="ECO:0007669"/>
    <property type="project" value="TreeGrafter"/>
</dbReference>
<dbReference type="EMBL" id="CAJNOL010000256">
    <property type="protein sequence ID" value="CAF0966056.1"/>
    <property type="molecule type" value="Genomic_DNA"/>
</dbReference>
<dbReference type="Gene3D" id="6.10.30.30">
    <property type="match status" value="1"/>
</dbReference>
<dbReference type="InterPro" id="IPR015425">
    <property type="entry name" value="FH2_Formin"/>
</dbReference>
<feature type="region of interest" description="Disordered" evidence="1">
    <location>
        <begin position="421"/>
        <end position="443"/>
    </location>
</feature>
<comment type="caution">
    <text evidence="3">The sequence shown here is derived from an EMBL/GenBank/DDBJ whole genome shotgun (WGS) entry which is preliminary data.</text>
</comment>
<organism evidence="3 4">
    <name type="scientific">Rotaria sordida</name>
    <dbReference type="NCBI Taxonomy" id="392033"/>
    <lineage>
        <taxon>Eukaryota</taxon>
        <taxon>Metazoa</taxon>
        <taxon>Spiralia</taxon>
        <taxon>Gnathifera</taxon>
        <taxon>Rotifera</taxon>
        <taxon>Eurotatoria</taxon>
        <taxon>Bdelloidea</taxon>
        <taxon>Philodinida</taxon>
        <taxon>Philodinidae</taxon>
        <taxon>Rotaria</taxon>
    </lineage>
</organism>
<sequence>MDINTDNRRQSSSSSSNDKRIHNINYVRHVLRKFFGSYNKKSSSITSFNDISYEQLQTTNIIKNNSISSILIHPCLQYDKHTKFSGELLLDWLLNHFEGRYEDLILIKQVILQCCTCLISLGVLQIENVQNNDLFQAESLYSWATNINDEDTNIKLSPPSISSNINHYLVESKENNYRTSTATTILDILQNEYGFHPDIEPSEKKSVFTQYNLFNEIEKIEKSTQTDQINLGLVPYSKKCLTFKYHNSMSSSIVTNPNSDCETSSSTSNCYDEITIRRAMHKLFSYVNNNDSSLSVDDNIHSSVSSSSLVLHPSLSYKNNHAKFTNDLLIDWLTLNCDTRNSSTQAFVKQQQFKSYLHSHNNSNDNDLRKTLNIRVSKDESKLPLSSSKEQSISSCLKVNQNINDDVCSLLSNLIIQVDEKSKSSDVPSSMSNIPLPISSPPPPPPPPFLTIFTPTITSPFSSIPPPFPPFSNFGVQPSSPFPISAGPPPPPPFPGSAGPPPPLPFLGFGVPPPPPFPISAGPPPPPPFPGSADPSPPFSGFGVPPPPPPPPFPGFGVPPPPPPPPPFPGFGVPPPPSTMGSYGPPPPPPMMMGFGIPPQLPQYLRRKQKYAVTEPVKKVQWSKINPHAIKKDSMWVHVDEEKYVNDELFSDIRKNFASKVAPSRQPIHELVDKSKELRVLDAKAAQNFAIMFSQLKTPPSVFREWMLSCDNEYLKDDFIKQLEKYLPTPEELKTLADYKNEINDLQYSEQYFCAIGDIKRLKQRLKTLLFKANYKETVEETDKAFVEVRTACDHIRYSIKFKKMLELILTIGNYMNSSAKSYEPIHGFDISFLPKLHSTKANDGRRSLLHFIVQAIENKHRDLLSFSDEFYSLADGISKINILELQKQPKEINKELKNAREELDIAKNIDEQIDGDKFIESIEDFIIRADNDVVRLEQLDGEMTQAYQDLCDFLAIDPKNYSLNEFFIDLKSFCSFFSTCLQEVRAWREQAAKAAKLSQNLMSTSQYFVRTSSRRFPKRSDSTEDFILAAAESLTSSSRGSSPSIAYRRQILDTPDDSTTVTNRRPLSRIEDLIDKRKTNRGLTPTVTPIKKRSQS</sequence>
<dbReference type="Proteomes" id="UP000663870">
    <property type="component" value="Unassembled WGS sequence"/>
</dbReference>
<dbReference type="Pfam" id="PF02181">
    <property type="entry name" value="FH2"/>
    <property type="match status" value="1"/>
</dbReference>
<feature type="compositionally biased region" description="Pro residues" evidence="1">
    <location>
        <begin position="486"/>
        <end position="582"/>
    </location>
</feature>
<name>A0A814EDX6_9BILA</name>
<dbReference type="InterPro" id="IPR051412">
    <property type="entry name" value="Formin_Homology_Diaphanous_sf"/>
</dbReference>
<proteinExistence type="predicted"/>
<dbReference type="PANTHER" id="PTHR45691">
    <property type="entry name" value="PROTEIN DIAPHANOUS"/>
    <property type="match status" value="1"/>
</dbReference>
<feature type="domain" description="FH2" evidence="2">
    <location>
        <begin position="607"/>
        <end position="1004"/>
    </location>
</feature>
<dbReference type="GO" id="GO:0005884">
    <property type="term" value="C:actin filament"/>
    <property type="evidence" value="ECO:0007669"/>
    <property type="project" value="TreeGrafter"/>
</dbReference>
<dbReference type="SUPFAM" id="SSF101447">
    <property type="entry name" value="Formin homology 2 domain (FH2 domain)"/>
    <property type="match status" value="1"/>
</dbReference>
<gene>
    <name evidence="3" type="ORF">JXQ802_LOCUS12423</name>
</gene>
<dbReference type="InterPro" id="IPR042201">
    <property type="entry name" value="FH2_Formin_sf"/>
</dbReference>